<reference evidence="12 13" key="1">
    <citation type="submission" date="2015-08" db="EMBL/GenBank/DDBJ databases">
        <title>Ancestral chromatin configuration constrains chromatin evolution on differentiating sex chromosomes in Drosophila.</title>
        <authorList>
            <person name="Zhou Q."/>
            <person name="Bachtrog D."/>
        </authorList>
    </citation>
    <scope>NUCLEOTIDE SEQUENCE [LARGE SCALE GENOMIC DNA]</scope>
    <source>
        <tissue evidence="12">Whole larvae</tissue>
    </source>
</reference>
<dbReference type="CDD" id="cd05398">
    <property type="entry name" value="NT_ClassII-CCAase"/>
    <property type="match status" value="1"/>
</dbReference>
<dbReference type="EMBL" id="CP012526">
    <property type="protein sequence ID" value="ALC45499.1"/>
    <property type="molecule type" value="Genomic_DNA"/>
</dbReference>
<comment type="similarity">
    <text evidence="2 9">Belongs to the tRNA nucleotidyltransferase/poly(A) polymerase family.</text>
</comment>
<dbReference type="InterPro" id="IPR050264">
    <property type="entry name" value="Bact_CCA-adding_enz_type3_sf"/>
</dbReference>
<dbReference type="GO" id="GO:1990180">
    <property type="term" value="P:mitochondrial tRNA 3'-end processing"/>
    <property type="evidence" value="ECO:0007669"/>
    <property type="project" value="TreeGrafter"/>
</dbReference>
<keyword evidence="4" id="KW-0819">tRNA processing</keyword>
<dbReference type="GO" id="GO:0046872">
    <property type="term" value="F:metal ion binding"/>
    <property type="evidence" value="ECO:0007669"/>
    <property type="project" value="UniProtKB-KW"/>
</dbReference>
<dbReference type="Gene3D" id="3.30.460.10">
    <property type="entry name" value="Beta Polymerase, domain 2"/>
    <property type="match status" value="1"/>
</dbReference>
<organism evidence="12 13">
    <name type="scientific">Drosophila busckii</name>
    <name type="common">Fruit fly</name>
    <dbReference type="NCBI Taxonomy" id="30019"/>
    <lineage>
        <taxon>Eukaryota</taxon>
        <taxon>Metazoa</taxon>
        <taxon>Ecdysozoa</taxon>
        <taxon>Arthropoda</taxon>
        <taxon>Hexapoda</taxon>
        <taxon>Insecta</taxon>
        <taxon>Pterygota</taxon>
        <taxon>Neoptera</taxon>
        <taxon>Endopterygota</taxon>
        <taxon>Diptera</taxon>
        <taxon>Brachycera</taxon>
        <taxon>Muscomorpha</taxon>
        <taxon>Ephydroidea</taxon>
        <taxon>Drosophilidae</taxon>
        <taxon>Drosophila</taxon>
    </lineage>
</organism>
<evidence type="ECO:0000313" key="12">
    <source>
        <dbReference type="EMBL" id="ALC45499.1"/>
    </source>
</evidence>
<evidence type="ECO:0000256" key="7">
    <source>
        <dbReference type="ARBA" id="ARBA00022741"/>
    </source>
</evidence>
<evidence type="ECO:0000256" key="5">
    <source>
        <dbReference type="ARBA" id="ARBA00022695"/>
    </source>
</evidence>
<comment type="cofactor">
    <cofactor evidence="1">
        <name>Mg(2+)</name>
        <dbReference type="ChEBI" id="CHEBI:18420"/>
    </cofactor>
</comment>
<dbReference type="InterPro" id="IPR002646">
    <property type="entry name" value="PolA_pol_head_dom"/>
</dbReference>
<evidence type="ECO:0000259" key="10">
    <source>
        <dbReference type="Pfam" id="PF01743"/>
    </source>
</evidence>
<evidence type="ECO:0000259" key="11">
    <source>
        <dbReference type="Pfam" id="PF12627"/>
    </source>
</evidence>
<dbReference type="Gene3D" id="1.10.3090.10">
    <property type="entry name" value="cca-adding enzyme, domain 2"/>
    <property type="match status" value="1"/>
</dbReference>
<dbReference type="Proteomes" id="UP000494163">
    <property type="component" value="Chromosome 3R"/>
</dbReference>
<feature type="domain" description="Poly A polymerase head" evidence="10">
    <location>
        <begin position="51"/>
        <end position="174"/>
    </location>
</feature>
<dbReference type="SUPFAM" id="SSF81891">
    <property type="entry name" value="Poly A polymerase C-terminal region-like"/>
    <property type="match status" value="1"/>
</dbReference>
<evidence type="ECO:0000256" key="6">
    <source>
        <dbReference type="ARBA" id="ARBA00022723"/>
    </source>
</evidence>
<keyword evidence="6" id="KW-0479">Metal-binding</keyword>
<dbReference type="SMR" id="A0A0M3QX99"/>
<evidence type="ECO:0000256" key="1">
    <source>
        <dbReference type="ARBA" id="ARBA00001946"/>
    </source>
</evidence>
<dbReference type="Pfam" id="PF12627">
    <property type="entry name" value="PolyA_pol_RNAbd"/>
    <property type="match status" value="1"/>
</dbReference>
<dbReference type="GO" id="GO:0000049">
    <property type="term" value="F:tRNA binding"/>
    <property type="evidence" value="ECO:0007669"/>
    <property type="project" value="TreeGrafter"/>
</dbReference>
<keyword evidence="5" id="KW-0548">Nucleotidyltransferase</keyword>
<dbReference type="GO" id="GO:0000166">
    <property type="term" value="F:nucleotide binding"/>
    <property type="evidence" value="ECO:0007669"/>
    <property type="project" value="UniProtKB-KW"/>
</dbReference>
<dbReference type="PANTHER" id="PTHR46173:SF1">
    <property type="entry name" value="CCA TRNA NUCLEOTIDYLTRANSFERASE 1, MITOCHONDRIAL"/>
    <property type="match status" value="1"/>
</dbReference>
<dbReference type="STRING" id="30019.A0A0M3QX99"/>
<dbReference type="GO" id="GO:0001680">
    <property type="term" value="P:tRNA 3'-terminal CCA addition"/>
    <property type="evidence" value="ECO:0007669"/>
    <property type="project" value="TreeGrafter"/>
</dbReference>
<dbReference type="GO" id="GO:0016779">
    <property type="term" value="F:nucleotidyltransferase activity"/>
    <property type="evidence" value="ECO:0007669"/>
    <property type="project" value="UniProtKB-KW"/>
</dbReference>
<dbReference type="PANTHER" id="PTHR46173">
    <property type="entry name" value="CCA TRNA NUCLEOTIDYLTRANSFERASE 1, MITOCHONDRIAL"/>
    <property type="match status" value="1"/>
</dbReference>
<evidence type="ECO:0000256" key="9">
    <source>
        <dbReference type="RuleBase" id="RU003953"/>
    </source>
</evidence>
<keyword evidence="7" id="KW-0547">Nucleotide-binding</keyword>
<evidence type="ECO:0000256" key="3">
    <source>
        <dbReference type="ARBA" id="ARBA00022679"/>
    </source>
</evidence>
<dbReference type="AlphaFoldDB" id="A0A0M3QX99"/>
<evidence type="ECO:0000256" key="2">
    <source>
        <dbReference type="ARBA" id="ARBA00007265"/>
    </source>
</evidence>
<feature type="non-terminal residue" evidence="12">
    <location>
        <position position="1"/>
    </location>
</feature>
<gene>
    <name evidence="12" type="ORF">Dbus_chr3Rg249</name>
</gene>
<evidence type="ECO:0000256" key="4">
    <source>
        <dbReference type="ARBA" id="ARBA00022694"/>
    </source>
</evidence>
<evidence type="ECO:0000313" key="13">
    <source>
        <dbReference type="Proteomes" id="UP000494163"/>
    </source>
</evidence>
<dbReference type="OMA" id="NLCPKPM"/>
<sequence length="438" mass="50487">LSPELVAQLGKPPKMRDNPAFTRVDSDEFRSIFTPELEALVALFKKYNYELRIAGGAVRDILMKIQPKDIDLATTATPDEMKEMFNKEEVRMINAKGEKHGTITPRINNKENFEVTTLRIDVRTDGRHADVAFTTDWQLDANRRDLTINSMFLGFDGTVYDYFYGYNDLQQHRIVFVGDADVRLKEDYLRTLRYFRFYGRIAENAHSHEKDILEAIKANGDGLARISGERIWSELQKILVGNYGRELLLEMHNCSLSKYCGLPAQPNLKEFDRLCADLDTFEKPHYPILFMAALLHNVEEAASLHERLKLSAFERDLALFIVQQRARVDDEYKSLLDYQKLCLQPYAKREYVEQLLKYSNKEELYSQLKAWKTPSFPLNGNALKSFGLTGKKVGLVLSELRLLWADSNFQLGSDELMEQVPDLIKQLQSPPGTPKKKQ</sequence>
<feature type="domain" description="tRNA nucleotidyltransferase/poly(A) polymerase RNA and SrmB- binding" evidence="11">
    <location>
        <begin position="209"/>
        <end position="259"/>
    </location>
</feature>
<feature type="non-terminal residue" evidence="12">
    <location>
        <position position="438"/>
    </location>
</feature>
<dbReference type="Pfam" id="PF01743">
    <property type="entry name" value="PolyA_pol"/>
    <property type="match status" value="1"/>
</dbReference>
<proteinExistence type="inferred from homology"/>
<keyword evidence="9" id="KW-0694">RNA-binding</keyword>
<dbReference type="OrthoDB" id="445712at2759"/>
<keyword evidence="3 9" id="KW-0808">Transferase</keyword>
<dbReference type="SUPFAM" id="SSF81301">
    <property type="entry name" value="Nucleotidyltransferase"/>
    <property type="match status" value="1"/>
</dbReference>
<dbReference type="InterPro" id="IPR032828">
    <property type="entry name" value="PolyA_RNA-bd"/>
</dbReference>
<dbReference type="GO" id="GO:0005739">
    <property type="term" value="C:mitochondrion"/>
    <property type="evidence" value="ECO:0007669"/>
    <property type="project" value="TreeGrafter"/>
</dbReference>
<keyword evidence="13" id="KW-1185">Reference proteome</keyword>
<dbReference type="InterPro" id="IPR043519">
    <property type="entry name" value="NT_sf"/>
</dbReference>
<name>A0A0M3QX99_DROBS</name>
<evidence type="ECO:0000256" key="8">
    <source>
        <dbReference type="ARBA" id="ARBA00022842"/>
    </source>
</evidence>
<accession>A0A0M3QX99</accession>
<protein>
    <submittedName>
        <fullName evidence="12">CG2100</fullName>
    </submittedName>
</protein>
<keyword evidence="8" id="KW-0460">Magnesium</keyword>